<dbReference type="GO" id="GO:0006000">
    <property type="term" value="P:fructose metabolic process"/>
    <property type="evidence" value="ECO:0007669"/>
    <property type="project" value="InterPro"/>
</dbReference>
<dbReference type="Pfam" id="PF00300">
    <property type="entry name" value="His_Phos_1"/>
    <property type="match status" value="1"/>
</dbReference>
<feature type="binding site" evidence="4">
    <location>
        <position position="292"/>
    </location>
    <ligand>
        <name>substrate</name>
    </ligand>
</feature>
<proteinExistence type="predicted"/>
<organism evidence="6 7">
    <name type="scientific">Desulfonatronospira thiodismutans ASO3-1</name>
    <dbReference type="NCBI Taxonomy" id="555779"/>
    <lineage>
        <taxon>Bacteria</taxon>
        <taxon>Pseudomonadati</taxon>
        <taxon>Thermodesulfobacteriota</taxon>
        <taxon>Desulfovibrionia</taxon>
        <taxon>Desulfovibrionales</taxon>
        <taxon>Desulfonatronovibrionaceae</taxon>
        <taxon>Desulfonatronospira</taxon>
    </lineage>
</organism>
<dbReference type="GO" id="GO:0005829">
    <property type="term" value="C:cytosol"/>
    <property type="evidence" value="ECO:0007669"/>
    <property type="project" value="TreeGrafter"/>
</dbReference>
<dbReference type="InterPro" id="IPR003094">
    <property type="entry name" value="6Pfruct_kin"/>
</dbReference>
<feature type="domain" description="6-phosphofructo-2-kinase" evidence="5">
    <location>
        <begin position="27"/>
        <end position="203"/>
    </location>
</feature>
<keyword evidence="7" id="KW-1185">Reference proteome</keyword>
<sequence length="432" mass="50544">MPFNLKDQAFEHLKGTETERKGLFVLMNNGYLNKLYIAMVGLPARGKSTVAAKLKEGLKKENIKVRIFNNGDLRRKLLSENSSRPDFYNPENKTNAEQREQIALTNIKNASRYLQGDGQVAILDATNVSLKRRRTIQNMLTDHPVLFVECINNDDEILKASITKKTEQPEFSRMDFQEAFESFKKRIQYYEHIAQPLQEERNYYVLDSLNNQILGERMTDNIFCNVQIRDLLVSDWVKNLFLVRHGESYFNLENRIGGDSELTPNGWAQAQALAAHFKQTNIPNIYTSTKKRTVQTARPISEMQKNAQVMQLKEFNEINAGTCEYMSYDEIRREKPEVFYSRTKDKYNYIYPEGEGYVTLKHRVDRGLKKAIYLSGNATYIMIIGHQAVNRMILAHFLYRRKEDVPYIYTPQDRYFHIVSTQSKKLFELKRY</sequence>
<dbReference type="Proteomes" id="UP000005496">
    <property type="component" value="Unassembled WGS sequence"/>
</dbReference>
<dbReference type="SMART" id="SM00855">
    <property type="entry name" value="PGAM"/>
    <property type="match status" value="1"/>
</dbReference>
<dbReference type="Gene3D" id="3.40.50.300">
    <property type="entry name" value="P-loop containing nucleotide triphosphate hydrolases"/>
    <property type="match status" value="1"/>
</dbReference>
<dbReference type="Gene3D" id="3.40.50.1240">
    <property type="entry name" value="Phosphoglycerate mutase-like"/>
    <property type="match status" value="1"/>
</dbReference>
<dbReference type="EMBL" id="ACJN02000001">
    <property type="protein sequence ID" value="EFI35989.1"/>
    <property type="molecule type" value="Genomic_DNA"/>
</dbReference>
<dbReference type="GO" id="GO:0003873">
    <property type="term" value="F:6-phosphofructo-2-kinase activity"/>
    <property type="evidence" value="ECO:0007669"/>
    <property type="project" value="InterPro"/>
</dbReference>
<dbReference type="PIRSF" id="PIRSF000709">
    <property type="entry name" value="6PFK_2-Ptase"/>
    <property type="match status" value="1"/>
</dbReference>
<dbReference type="SUPFAM" id="SSF52540">
    <property type="entry name" value="P-loop containing nucleoside triphosphate hydrolases"/>
    <property type="match status" value="1"/>
</dbReference>
<feature type="binding site" evidence="4">
    <location>
        <begin position="244"/>
        <end position="251"/>
    </location>
    <ligand>
        <name>substrate</name>
    </ligand>
</feature>
<dbReference type="GO" id="GO:0004331">
    <property type="term" value="F:fructose-2,6-bisphosphate 2-phosphatase activity"/>
    <property type="evidence" value="ECO:0007669"/>
    <property type="project" value="TreeGrafter"/>
</dbReference>
<evidence type="ECO:0000256" key="3">
    <source>
        <dbReference type="PIRSR" id="PIRSR613078-1"/>
    </source>
</evidence>
<feature type="active site" description="Tele-phosphohistidine intermediate" evidence="3">
    <location>
        <position position="245"/>
    </location>
</feature>
<dbReference type="eggNOG" id="COG0406">
    <property type="taxonomic scope" value="Bacteria"/>
</dbReference>
<dbReference type="CDD" id="cd07067">
    <property type="entry name" value="HP_PGM_like"/>
    <property type="match status" value="1"/>
</dbReference>
<dbReference type="PANTHER" id="PTHR10606:SF44">
    <property type="entry name" value="6-PHOSPHOFRUCTO 2-KINASE_FRUCTOSE 2,6-BISPHOSPHATASE LONG FORM"/>
    <property type="match status" value="1"/>
</dbReference>
<name>D6SMS8_9BACT</name>
<keyword evidence="1" id="KW-0547">Nucleotide-binding</keyword>
<dbReference type="Pfam" id="PF01591">
    <property type="entry name" value="6PF2K"/>
    <property type="match status" value="1"/>
</dbReference>
<dbReference type="AlphaFoldDB" id="D6SMS8"/>
<evidence type="ECO:0000256" key="2">
    <source>
        <dbReference type="ARBA" id="ARBA00022840"/>
    </source>
</evidence>
<keyword evidence="2" id="KW-0067">ATP-binding</keyword>
<comment type="caution">
    <text evidence="6">The sequence shown here is derived from an EMBL/GenBank/DDBJ whole genome shotgun (WGS) entry which is preliminary data.</text>
</comment>
<dbReference type="SUPFAM" id="SSF53254">
    <property type="entry name" value="Phosphoglycerate mutase-like"/>
    <property type="match status" value="1"/>
</dbReference>
<accession>D6SMS8</accession>
<evidence type="ECO:0000313" key="7">
    <source>
        <dbReference type="Proteomes" id="UP000005496"/>
    </source>
</evidence>
<feature type="active site" description="Proton donor/acceptor" evidence="3">
    <location>
        <position position="317"/>
    </location>
</feature>
<evidence type="ECO:0000259" key="5">
    <source>
        <dbReference type="Pfam" id="PF01591"/>
    </source>
</evidence>
<evidence type="ECO:0000256" key="1">
    <source>
        <dbReference type="ARBA" id="ARBA00022741"/>
    </source>
</evidence>
<dbReference type="InterPro" id="IPR013078">
    <property type="entry name" value="His_Pase_superF_clade-1"/>
</dbReference>
<dbReference type="GO" id="GO:0005524">
    <property type="term" value="F:ATP binding"/>
    <property type="evidence" value="ECO:0007669"/>
    <property type="project" value="UniProtKB-KW"/>
</dbReference>
<dbReference type="PRINTS" id="PR00991">
    <property type="entry name" value="6PFRUCTKNASE"/>
</dbReference>
<dbReference type="PANTHER" id="PTHR10606">
    <property type="entry name" value="6-PHOSPHOFRUCTO-2-KINASE/FRUCTOSE-2,6-BISPHOSPHATASE"/>
    <property type="match status" value="1"/>
</dbReference>
<protein>
    <submittedName>
        <fullName evidence="6">Phosphoglycerate mutase</fullName>
    </submittedName>
</protein>
<gene>
    <name evidence="6" type="ORF">Dthio_PD3431</name>
</gene>
<dbReference type="InterPro" id="IPR027417">
    <property type="entry name" value="P-loop_NTPase"/>
</dbReference>
<dbReference type="GO" id="GO:0006003">
    <property type="term" value="P:fructose 2,6-bisphosphate metabolic process"/>
    <property type="evidence" value="ECO:0007669"/>
    <property type="project" value="InterPro"/>
</dbReference>
<evidence type="ECO:0000313" key="6">
    <source>
        <dbReference type="EMBL" id="EFI35989.1"/>
    </source>
</evidence>
<evidence type="ECO:0000256" key="4">
    <source>
        <dbReference type="PIRSR" id="PIRSR613078-2"/>
    </source>
</evidence>
<dbReference type="InterPro" id="IPR013079">
    <property type="entry name" value="6Phosfructo_kin"/>
</dbReference>
<dbReference type="InterPro" id="IPR029033">
    <property type="entry name" value="His_PPase_superfam"/>
</dbReference>
<reference evidence="6" key="1">
    <citation type="submission" date="2010-05" db="EMBL/GenBank/DDBJ databases">
        <title>The draft genome of Desulfonatronospira thiodismutans ASO3-1.</title>
        <authorList>
            <consortium name="US DOE Joint Genome Institute (JGI-PGF)"/>
            <person name="Lucas S."/>
            <person name="Copeland A."/>
            <person name="Lapidus A."/>
            <person name="Cheng J.-F."/>
            <person name="Bruce D."/>
            <person name="Goodwin L."/>
            <person name="Pitluck S."/>
            <person name="Chertkov O."/>
            <person name="Brettin T."/>
            <person name="Detter J.C."/>
            <person name="Han C."/>
            <person name="Land M.L."/>
            <person name="Hauser L."/>
            <person name="Kyrpides N."/>
            <person name="Mikhailova N."/>
            <person name="Muyzer G."/>
            <person name="Woyke T."/>
        </authorList>
    </citation>
    <scope>NUCLEOTIDE SEQUENCE [LARGE SCALE GENOMIC DNA]</scope>
    <source>
        <strain evidence="6">ASO3-1</strain>
    </source>
</reference>